<proteinExistence type="predicted"/>
<name>A0AA35JP66_9SAUR</name>
<keyword evidence="2" id="KW-1185">Reference proteome</keyword>
<gene>
    <name evidence="1" type="ORF">PODLI_1B042722</name>
</gene>
<organism evidence="1 2">
    <name type="scientific">Podarcis lilfordi</name>
    <name type="common">Lilford's wall lizard</name>
    <dbReference type="NCBI Taxonomy" id="74358"/>
    <lineage>
        <taxon>Eukaryota</taxon>
        <taxon>Metazoa</taxon>
        <taxon>Chordata</taxon>
        <taxon>Craniata</taxon>
        <taxon>Vertebrata</taxon>
        <taxon>Euteleostomi</taxon>
        <taxon>Lepidosauria</taxon>
        <taxon>Squamata</taxon>
        <taxon>Bifurcata</taxon>
        <taxon>Unidentata</taxon>
        <taxon>Episquamata</taxon>
        <taxon>Laterata</taxon>
        <taxon>Lacertibaenia</taxon>
        <taxon>Lacertidae</taxon>
        <taxon>Podarcis</taxon>
    </lineage>
</organism>
<evidence type="ECO:0000313" key="1">
    <source>
        <dbReference type="EMBL" id="CAI5763592.1"/>
    </source>
</evidence>
<dbReference type="EMBL" id="OX395126">
    <property type="protein sequence ID" value="CAI5763592.1"/>
    <property type="molecule type" value="Genomic_DNA"/>
</dbReference>
<reference evidence="1" key="1">
    <citation type="submission" date="2022-12" db="EMBL/GenBank/DDBJ databases">
        <authorList>
            <person name="Alioto T."/>
            <person name="Alioto T."/>
            <person name="Gomez Garrido J."/>
        </authorList>
    </citation>
    <scope>NUCLEOTIDE SEQUENCE</scope>
</reference>
<dbReference type="AlphaFoldDB" id="A0AA35JP66"/>
<evidence type="ECO:0000313" key="2">
    <source>
        <dbReference type="Proteomes" id="UP001178461"/>
    </source>
</evidence>
<dbReference type="Proteomes" id="UP001178461">
    <property type="component" value="Chromosome 1"/>
</dbReference>
<accession>A0AA35JP66</accession>
<protein>
    <submittedName>
        <fullName evidence="1">Uncharacterized protein</fullName>
    </submittedName>
</protein>
<sequence length="66" mass="7118">MVRGSETLALALKGRGAEFPAGLGGESALFFLACCEAVLQRGSKSRDKYRGKGRRELKLLESSCLQ</sequence>